<feature type="transmembrane region" description="Helical" evidence="1">
    <location>
        <begin position="39"/>
        <end position="57"/>
    </location>
</feature>
<proteinExistence type="predicted"/>
<feature type="transmembrane region" description="Helical" evidence="1">
    <location>
        <begin position="88"/>
        <end position="104"/>
    </location>
</feature>
<dbReference type="CDD" id="cd16935">
    <property type="entry name" value="HATPase_AgrC-ComD-like"/>
    <property type="match status" value="1"/>
</dbReference>
<accession>A0ABS8DGV1</accession>
<feature type="transmembrane region" description="Helical" evidence="1">
    <location>
        <begin position="6"/>
        <end position="27"/>
    </location>
</feature>
<keyword evidence="1" id="KW-0472">Membrane</keyword>
<dbReference type="InterPro" id="IPR032834">
    <property type="entry name" value="NatK-like_C"/>
</dbReference>
<keyword evidence="1" id="KW-1133">Transmembrane helix</keyword>
<feature type="transmembrane region" description="Helical" evidence="1">
    <location>
        <begin position="152"/>
        <end position="174"/>
    </location>
</feature>
<dbReference type="PANTHER" id="PTHR40448">
    <property type="entry name" value="TWO-COMPONENT SENSOR HISTIDINE KINASE"/>
    <property type="match status" value="1"/>
</dbReference>
<feature type="transmembrane region" description="Helical" evidence="1">
    <location>
        <begin position="116"/>
        <end position="140"/>
    </location>
</feature>
<dbReference type="Pfam" id="PF14501">
    <property type="entry name" value="HATPase_c_5"/>
    <property type="match status" value="1"/>
</dbReference>
<dbReference type="PANTHER" id="PTHR40448:SF1">
    <property type="entry name" value="TWO-COMPONENT SENSOR HISTIDINE KINASE"/>
    <property type="match status" value="1"/>
</dbReference>
<organism evidence="3 4">
    <name type="scientific">Bariatricus massiliensis</name>
    <dbReference type="NCBI Taxonomy" id="1745713"/>
    <lineage>
        <taxon>Bacteria</taxon>
        <taxon>Bacillati</taxon>
        <taxon>Bacillota</taxon>
        <taxon>Clostridia</taxon>
        <taxon>Lachnospirales</taxon>
        <taxon>Lachnospiraceae</taxon>
        <taxon>Bariatricus</taxon>
    </lineage>
</organism>
<evidence type="ECO:0000259" key="2">
    <source>
        <dbReference type="Pfam" id="PF14501"/>
    </source>
</evidence>
<dbReference type="InterPro" id="IPR036890">
    <property type="entry name" value="HATPase_C_sf"/>
</dbReference>
<keyword evidence="4" id="KW-1185">Reference proteome</keyword>
<dbReference type="Proteomes" id="UP001299546">
    <property type="component" value="Unassembled WGS sequence"/>
</dbReference>
<dbReference type="SUPFAM" id="SSF55874">
    <property type="entry name" value="ATPase domain of HSP90 chaperone/DNA topoisomerase II/histidine kinase"/>
    <property type="match status" value="1"/>
</dbReference>
<sequence length="420" mass="48295">MTHATPYDVFVDIFLYVIDWCILIELMDRMYGKIARNRRLAVLTSFGGIILLVLYSHLSLPSYTNSFFLVPLSFLMLVFYPKNTRKKLLFSLYLLSLTYSYLFMLNDITNMLPFRFPWVMIYLIIFHLGLWGILFLCLHLCSWEQADIPRSLWGILFSIPLCTLIAMPILLIFLSYSTINYYVRSVLHFVLQGIFLSINVLVFILYRRFTQYAKKEAEHALLSSRLVWQERHYQEMMDISEELHAIRHDMKNQLRTASLLYREGKQDALGEYLSLTAGSIEEADAFITTGNPHIDAVLNLKISDLRKNKIVCDPDIAIPPQLPLSFSHTVTLFGNLLDNALAACLKLEVPRREIQLTVSYQGQSLLIHMDNPVLTDGSGLMPGYGTGLKNVEKTAAAYHGILQTQITDGRYYTDIVLYNL</sequence>
<name>A0ABS8DGV1_9FIRM</name>
<feature type="transmembrane region" description="Helical" evidence="1">
    <location>
        <begin position="186"/>
        <end position="206"/>
    </location>
</feature>
<reference evidence="3 4" key="1">
    <citation type="submission" date="2021-10" db="EMBL/GenBank/DDBJ databases">
        <title>Collection of gut derived symbiotic bacterial strains cultured from healthy donors.</title>
        <authorList>
            <person name="Lin H."/>
            <person name="Littmann E."/>
            <person name="Kohout C."/>
            <person name="Pamer E.G."/>
        </authorList>
    </citation>
    <scope>NUCLEOTIDE SEQUENCE [LARGE SCALE GENOMIC DNA]</scope>
    <source>
        <strain evidence="3 4">DFI.1.165</strain>
    </source>
</reference>
<comment type="caution">
    <text evidence="3">The sequence shown here is derived from an EMBL/GenBank/DDBJ whole genome shotgun (WGS) entry which is preliminary data.</text>
</comment>
<evidence type="ECO:0000313" key="3">
    <source>
        <dbReference type="EMBL" id="MCB7387644.1"/>
    </source>
</evidence>
<keyword evidence="1" id="KW-0812">Transmembrane</keyword>
<feature type="domain" description="Sensor histidine kinase NatK-like C-terminal" evidence="2">
    <location>
        <begin position="330"/>
        <end position="417"/>
    </location>
</feature>
<dbReference type="EMBL" id="JAJCIS010000005">
    <property type="protein sequence ID" value="MCB7387644.1"/>
    <property type="molecule type" value="Genomic_DNA"/>
</dbReference>
<gene>
    <name evidence="3" type="ORF">LIZ65_10140</name>
</gene>
<protein>
    <submittedName>
        <fullName evidence="3">GHKL domain-containing protein</fullName>
    </submittedName>
</protein>
<dbReference type="RefSeq" id="WP_227183553.1">
    <property type="nucleotide sequence ID" value="NZ_JAJCIQ010000006.1"/>
</dbReference>
<feature type="transmembrane region" description="Helical" evidence="1">
    <location>
        <begin position="63"/>
        <end position="81"/>
    </location>
</feature>
<evidence type="ECO:0000313" key="4">
    <source>
        <dbReference type="Proteomes" id="UP001299546"/>
    </source>
</evidence>
<evidence type="ECO:0000256" key="1">
    <source>
        <dbReference type="SAM" id="Phobius"/>
    </source>
</evidence>